<feature type="compositionally biased region" description="Low complexity" evidence="1">
    <location>
        <begin position="1231"/>
        <end position="1246"/>
    </location>
</feature>
<proteinExistence type="predicted"/>
<dbReference type="Proteomes" id="UP000288716">
    <property type="component" value="Unassembled WGS sequence"/>
</dbReference>
<dbReference type="STRING" id="299467.A0A443SGJ1"/>
<dbReference type="GO" id="GO:0098793">
    <property type="term" value="C:presynapse"/>
    <property type="evidence" value="ECO:0007669"/>
    <property type="project" value="GOC"/>
</dbReference>
<comment type="caution">
    <text evidence="3">The sequence shown here is derived from an EMBL/GenBank/DDBJ whole genome shotgun (WGS) entry which is preliminary data.</text>
</comment>
<dbReference type="VEuPathDB" id="VectorBase:LDEU005438"/>
<sequence length="1288" mass="146832">MLNTESEAKSNESQTTYLFDNHKFIKDITSQWNITSSFDDVKLDYVMKSKNGDSSPYFYLGSVSVSAISGKIMFRDLVYITPDYSIRIQDGWLIYCWWIPYKPKDVRKCDFSHCDARISVFLNGFELHIYNRSQLYSRLEKLFNIYPRKLDLEEIVSSISDNSATKLTNDELIKAYLWRDFFPVTKFEILSARVVFGNPLVPSSLLFMCEESHITYTTRPAISPHDLFTHIMKCKADSFKIVLAPSPKYLGLIEEPPRYMGDGFVVFQSSSVDFYYYQDEPGVMSPNPENIELPSGDVVKRFTSPAWGLDVKCGKGTDCNYGPWADRQRDLLYNFFYPPDYQRVEVTEKSKEGELRIFESFEFRLSTLADTKIDILFSNKEKETNALHVNAGPGSYLEISIPYIAKEDGFATKIVGQILHLDATTILNYRSLVRSETLEFTCNIHYPLIWNEHQTWDCSFIGSKAIVSLIYEHKDFFNYLIDDWAGKARPDLLQFIPYTWKFNIILNEFELLTMANEHNWIDCTSLLGNENMQIAVCGETFEMSFDLPFVHFLPPKVPVKLWIQGESLEAAIHLPEANPHKDVIVMLHKFAKLSPLLPHTTTSASPVKPVNTSNLFPTEKKWRNVVKSENGWVHCWSVPIIALSITYTYHPVPPKASFPRESEITTPEKEEILLEPIRPDTVSTVTAKKCLTPDDFDPGLMDADLVELELEVGPSTMCLYGTLFRMLWNLKENYLGENQIFRDFNFNASQEPFLMEGKGRNRCNSNIIQSLIDGQLKPFDSRLYRPLDVTVSVTMHDIHGHIMKSCSADDPPCPHIYLERLCFEMKKGYRETKLQLLLSPVFLKSVDEIIRPEPHSHLQDGHLLMSSLQFRGHAMFSGLNRPLTSETLEYAWLVEVQIGRIVGRLTLPQIHHLVSGLETFVFQVMQEDSSLQPPLPYHKCVHDLIQSDCIETDRLNNKFCPYSENIKYRMVRVSVNSIDICVAEANTALSLELHPIRISTCNLHSCHSSSGVTLLIENISLRHFMMLNKSSLRTSKLQLSSSHVMDKDYNWFEVLTLTFGPVFVDSANLTSDVNNYVISQNTFLKTHDEKTKRLWFLWSDEVKVNNSANKCGCIGGCAFFGSNRSGVYFFNLNDDRENVDKLFHHHNGDIDFGESLLSPGEPLLGFELETDENEDSEEEITSLNFAPFLAKSGEQPLSPGIKTSISVPKSDDSVKPSIYLFPSTRSKSSKLSLFSRQMSSPARSSSGTANTPISSLNLQEPASISPSVTAPAQIQQTVTDKPLHKRNR</sequence>
<accession>A0A443SGJ1</accession>
<dbReference type="PANTHER" id="PTHR31640">
    <property type="entry name" value="TRANSMEMBRANE PROTEIN KIAA1109"/>
    <property type="match status" value="1"/>
</dbReference>
<organism evidence="3 4">
    <name type="scientific">Leptotrombidium deliense</name>
    <dbReference type="NCBI Taxonomy" id="299467"/>
    <lineage>
        <taxon>Eukaryota</taxon>
        <taxon>Metazoa</taxon>
        <taxon>Ecdysozoa</taxon>
        <taxon>Arthropoda</taxon>
        <taxon>Chelicerata</taxon>
        <taxon>Arachnida</taxon>
        <taxon>Acari</taxon>
        <taxon>Acariformes</taxon>
        <taxon>Trombidiformes</taxon>
        <taxon>Prostigmata</taxon>
        <taxon>Anystina</taxon>
        <taxon>Parasitengona</taxon>
        <taxon>Trombiculoidea</taxon>
        <taxon>Trombiculidae</taxon>
        <taxon>Leptotrombidium</taxon>
    </lineage>
</organism>
<dbReference type="PANTHER" id="PTHR31640:SF1">
    <property type="entry name" value="BRIDGE-LIKE LIPID TRANSFER PROTEIN FAMILY MEMBER 1"/>
    <property type="match status" value="1"/>
</dbReference>
<name>A0A443SGJ1_9ACAR</name>
<evidence type="ECO:0000313" key="4">
    <source>
        <dbReference type="Proteomes" id="UP000288716"/>
    </source>
</evidence>
<reference evidence="3 4" key="1">
    <citation type="journal article" date="2018" name="Gigascience">
        <title>Genomes of trombidid mites reveal novel predicted allergens and laterally-transferred genes associated with secondary metabolism.</title>
        <authorList>
            <person name="Dong X."/>
            <person name="Chaisiri K."/>
            <person name="Xia D."/>
            <person name="Armstrong S.D."/>
            <person name="Fang Y."/>
            <person name="Donnelly M.J."/>
            <person name="Kadowaki T."/>
            <person name="McGarry J.W."/>
            <person name="Darby A.C."/>
            <person name="Makepeace B.L."/>
        </authorList>
    </citation>
    <scope>NUCLEOTIDE SEQUENCE [LARGE SCALE GENOMIC DNA]</scope>
    <source>
        <strain evidence="3">UoL-UT</strain>
    </source>
</reference>
<keyword evidence="4" id="KW-1185">Reference proteome</keyword>
<feature type="compositionally biased region" description="Polar residues" evidence="1">
    <location>
        <begin position="1247"/>
        <end position="1279"/>
    </location>
</feature>
<feature type="region of interest" description="Disordered" evidence="1">
    <location>
        <begin position="1231"/>
        <end position="1288"/>
    </location>
</feature>
<dbReference type="EMBL" id="NCKV01002617">
    <property type="protein sequence ID" value="RWS26602.1"/>
    <property type="molecule type" value="Genomic_DNA"/>
</dbReference>
<feature type="non-terminal residue" evidence="3">
    <location>
        <position position="1288"/>
    </location>
</feature>
<dbReference type="GO" id="GO:0048488">
    <property type="term" value="P:synaptic vesicle endocytosis"/>
    <property type="evidence" value="ECO:0007669"/>
    <property type="project" value="TreeGrafter"/>
</dbReference>
<feature type="domain" description="Bridge-like lipid transfer protein family member 1 N-terminal" evidence="2">
    <location>
        <begin position="56"/>
        <end position="1101"/>
    </location>
</feature>
<evidence type="ECO:0000259" key="2">
    <source>
        <dbReference type="Pfam" id="PF20413"/>
    </source>
</evidence>
<dbReference type="InterPro" id="IPR033616">
    <property type="entry name" value="BLTP1"/>
</dbReference>
<gene>
    <name evidence="3" type="ORF">B4U80_02673</name>
</gene>
<dbReference type="Pfam" id="PF20413">
    <property type="entry name" value="BLTP1_N"/>
    <property type="match status" value="1"/>
</dbReference>
<dbReference type="InterPro" id="IPR047104">
    <property type="entry name" value="BLTP1_N"/>
</dbReference>
<dbReference type="OrthoDB" id="10051416at2759"/>
<evidence type="ECO:0000313" key="3">
    <source>
        <dbReference type="EMBL" id="RWS26602.1"/>
    </source>
</evidence>
<evidence type="ECO:0000256" key="1">
    <source>
        <dbReference type="SAM" id="MobiDB-lite"/>
    </source>
</evidence>
<protein>
    <recommendedName>
        <fullName evidence="2">Bridge-like lipid transfer protein family member 1 N-terminal domain-containing protein</fullName>
    </recommendedName>
</protein>